<keyword evidence="12" id="KW-1185">Reference proteome</keyword>
<dbReference type="AlphaFoldDB" id="M1DPI7"/>
<evidence type="ECO:0000256" key="10">
    <source>
        <dbReference type="RuleBase" id="RU363079"/>
    </source>
</evidence>
<organism evidence="11 12">
    <name type="scientific">Solanum tuberosum</name>
    <name type="common">Potato</name>
    <dbReference type="NCBI Taxonomy" id="4113"/>
    <lineage>
        <taxon>Eukaryota</taxon>
        <taxon>Viridiplantae</taxon>
        <taxon>Streptophyta</taxon>
        <taxon>Embryophyta</taxon>
        <taxon>Tracheophyta</taxon>
        <taxon>Spermatophyta</taxon>
        <taxon>Magnoliopsida</taxon>
        <taxon>eudicotyledons</taxon>
        <taxon>Gunneridae</taxon>
        <taxon>Pentapetalae</taxon>
        <taxon>asterids</taxon>
        <taxon>lamiids</taxon>
        <taxon>Solanales</taxon>
        <taxon>Solanaceae</taxon>
        <taxon>Solanoideae</taxon>
        <taxon>Solaneae</taxon>
        <taxon>Solanum</taxon>
    </lineage>
</organism>
<dbReference type="GO" id="GO:0010008">
    <property type="term" value="C:endosome membrane"/>
    <property type="evidence" value="ECO:0007669"/>
    <property type="project" value="UniProtKB-SubCell"/>
</dbReference>
<proteinExistence type="inferred from homology"/>
<keyword evidence="4" id="KW-0812">Transmembrane</keyword>
<dbReference type="GO" id="GO:0072657">
    <property type="term" value="P:protein localization to membrane"/>
    <property type="evidence" value="ECO:0000318"/>
    <property type="project" value="GO_Central"/>
</dbReference>
<dbReference type="Proteomes" id="UP000011115">
    <property type="component" value="Unassembled WGS sequence"/>
</dbReference>
<comment type="subcellular location">
    <subcellularLocation>
        <location evidence="1">Endosome membrane</location>
        <topology evidence="1">Multi-pass membrane protein</topology>
    </subcellularLocation>
    <subcellularLocation>
        <location evidence="2">Golgi apparatus membrane</location>
        <topology evidence="2">Multi-pass membrane protein</topology>
    </subcellularLocation>
</comment>
<evidence type="ECO:0000256" key="4">
    <source>
        <dbReference type="ARBA" id="ARBA00022692"/>
    </source>
</evidence>
<protein>
    <recommendedName>
        <fullName evidence="10">Transmembrane 9 superfamily member</fullName>
    </recommendedName>
</protein>
<keyword evidence="7" id="KW-1133">Transmembrane helix</keyword>
<dbReference type="EnsemblPlants" id="PGSC0003DMT400092302">
    <property type="protein sequence ID" value="PGSC0003DMT400092302"/>
    <property type="gene ID" value="PGSC0003DMG400041873"/>
</dbReference>
<comment type="similarity">
    <text evidence="3 10">Belongs to the nonaspanin (TM9SF) (TC 9.A.2) family.</text>
</comment>
<dbReference type="HOGENOM" id="CLU_010714_1_1_1"/>
<keyword evidence="9" id="KW-0472">Membrane</keyword>
<dbReference type="eggNOG" id="KOG1277">
    <property type="taxonomic scope" value="Eukaryota"/>
</dbReference>
<dbReference type="Gramene" id="PGSC0003DMT400092302">
    <property type="protein sequence ID" value="PGSC0003DMT400092302"/>
    <property type="gene ID" value="PGSC0003DMG400041873"/>
</dbReference>
<evidence type="ECO:0000256" key="2">
    <source>
        <dbReference type="ARBA" id="ARBA00004653"/>
    </source>
</evidence>
<keyword evidence="5" id="KW-0732">Signal</keyword>
<reference evidence="12" key="1">
    <citation type="journal article" date="2011" name="Nature">
        <title>Genome sequence and analysis of the tuber crop potato.</title>
        <authorList>
            <consortium name="The Potato Genome Sequencing Consortium"/>
        </authorList>
    </citation>
    <scope>NUCLEOTIDE SEQUENCE [LARGE SCALE GENOMIC DNA]</scope>
    <source>
        <strain evidence="12">cv. DM1-3 516 R44</strain>
    </source>
</reference>
<dbReference type="PANTHER" id="PTHR10766">
    <property type="entry name" value="TRANSMEMBRANE 9 SUPERFAMILY PROTEIN"/>
    <property type="match status" value="1"/>
</dbReference>
<dbReference type="InterPro" id="IPR004240">
    <property type="entry name" value="EMP70"/>
</dbReference>
<keyword evidence="6" id="KW-0967">Endosome</keyword>
<accession>M1DPI7</accession>
<name>M1DPI7_SOLTU</name>
<evidence type="ECO:0000256" key="5">
    <source>
        <dbReference type="ARBA" id="ARBA00022729"/>
    </source>
</evidence>
<reference evidence="11" key="2">
    <citation type="submission" date="2015-06" db="UniProtKB">
        <authorList>
            <consortium name="EnsemblPlants"/>
        </authorList>
    </citation>
    <scope>IDENTIFICATION</scope>
    <source>
        <strain evidence="11">DM1-3 516 R44</strain>
    </source>
</reference>
<dbReference type="InParanoid" id="M1DPI7"/>
<evidence type="ECO:0000313" key="12">
    <source>
        <dbReference type="Proteomes" id="UP000011115"/>
    </source>
</evidence>
<dbReference type="GO" id="GO:0016020">
    <property type="term" value="C:membrane"/>
    <property type="evidence" value="ECO:0000318"/>
    <property type="project" value="GO_Central"/>
</dbReference>
<sequence>MYVGTLEILCYLSSYADHVKLEEKQEDLGEILNGDQLVSGPYALYFLVDKDLEILCRKKFTKDEVAQFRRAVDKEYYFEMFYDELPVWGLIGRVENREKTEDTKYYKYFLYKHNHFDIHYNMDRVIEITARMDPHSVLDLTEDREVDVEFTYTAKWKGTYILFENRMVKFMQTSLPHILEIHWFSIINSCVTVLHLTGFFATILMYAHNEEAVNDQEETGWKYIHGDVFKFPKHKSLFPAALGCGAQLLTLIKHKLLARKRAQTTRFKSPIEITVVELETKGKPSMLATSLADPRNLSAAIDRSRLEDQ</sequence>
<evidence type="ECO:0000256" key="7">
    <source>
        <dbReference type="ARBA" id="ARBA00022989"/>
    </source>
</evidence>
<dbReference type="Pfam" id="PF02990">
    <property type="entry name" value="EMP70"/>
    <property type="match status" value="1"/>
</dbReference>
<evidence type="ECO:0000256" key="6">
    <source>
        <dbReference type="ARBA" id="ARBA00022753"/>
    </source>
</evidence>
<evidence type="ECO:0000256" key="3">
    <source>
        <dbReference type="ARBA" id="ARBA00005227"/>
    </source>
</evidence>
<evidence type="ECO:0000256" key="9">
    <source>
        <dbReference type="ARBA" id="ARBA00023136"/>
    </source>
</evidence>
<dbReference type="PaxDb" id="4113-PGSC0003DMT400092302"/>
<dbReference type="OMA" id="YLFTHIQ"/>
<evidence type="ECO:0000256" key="8">
    <source>
        <dbReference type="ARBA" id="ARBA00023034"/>
    </source>
</evidence>
<dbReference type="GO" id="GO:0000139">
    <property type="term" value="C:Golgi membrane"/>
    <property type="evidence" value="ECO:0007669"/>
    <property type="project" value="UniProtKB-SubCell"/>
</dbReference>
<evidence type="ECO:0000313" key="11">
    <source>
        <dbReference type="EnsemblPlants" id="PGSC0003DMT400092302"/>
    </source>
</evidence>
<evidence type="ECO:0000256" key="1">
    <source>
        <dbReference type="ARBA" id="ARBA00004337"/>
    </source>
</evidence>
<dbReference type="PANTHER" id="PTHR10766:SF14">
    <property type="entry name" value="TRANSMEMBRANE 9 SUPERFAMILY MEMBER 2"/>
    <property type="match status" value="1"/>
</dbReference>
<keyword evidence="8" id="KW-0333">Golgi apparatus</keyword>